<name>A0AAN8IW94_TRICO</name>
<reference evidence="1 2" key="1">
    <citation type="submission" date="2019-10" db="EMBL/GenBank/DDBJ databases">
        <title>Assembly and Annotation for the nematode Trichostrongylus colubriformis.</title>
        <authorList>
            <person name="Martin J."/>
        </authorList>
    </citation>
    <scope>NUCLEOTIDE SEQUENCE [LARGE SCALE GENOMIC DNA]</scope>
    <source>
        <strain evidence="1">G859</strain>
        <tissue evidence="1">Whole worm</tissue>
    </source>
</reference>
<dbReference type="Proteomes" id="UP001331761">
    <property type="component" value="Unassembled WGS sequence"/>
</dbReference>
<sequence length="66" mass="7288">MLPTQQVTHAWGYASRWNHRMHAAGLESEANIEIKGLTGIQIHLIQSCGSHAPGLMKPLYELLALP</sequence>
<keyword evidence="2" id="KW-1185">Reference proteome</keyword>
<protein>
    <submittedName>
        <fullName evidence="1">Uncharacterized protein</fullName>
    </submittedName>
</protein>
<comment type="caution">
    <text evidence="1">The sequence shown here is derived from an EMBL/GenBank/DDBJ whole genome shotgun (WGS) entry which is preliminary data.</text>
</comment>
<proteinExistence type="predicted"/>
<evidence type="ECO:0000313" key="2">
    <source>
        <dbReference type="Proteomes" id="UP001331761"/>
    </source>
</evidence>
<dbReference type="AlphaFoldDB" id="A0AAN8IW94"/>
<organism evidence="1 2">
    <name type="scientific">Trichostrongylus colubriformis</name>
    <name type="common">Black scour worm</name>
    <dbReference type="NCBI Taxonomy" id="6319"/>
    <lineage>
        <taxon>Eukaryota</taxon>
        <taxon>Metazoa</taxon>
        <taxon>Ecdysozoa</taxon>
        <taxon>Nematoda</taxon>
        <taxon>Chromadorea</taxon>
        <taxon>Rhabditida</taxon>
        <taxon>Rhabditina</taxon>
        <taxon>Rhabditomorpha</taxon>
        <taxon>Strongyloidea</taxon>
        <taxon>Trichostrongylidae</taxon>
        <taxon>Trichostrongylus</taxon>
    </lineage>
</organism>
<evidence type="ECO:0000313" key="1">
    <source>
        <dbReference type="EMBL" id="KAK5983807.1"/>
    </source>
</evidence>
<gene>
    <name evidence="1" type="ORF">GCK32_020869</name>
</gene>
<dbReference type="EMBL" id="WIXE01003585">
    <property type="protein sequence ID" value="KAK5983807.1"/>
    <property type="molecule type" value="Genomic_DNA"/>
</dbReference>
<accession>A0AAN8IW94</accession>